<feature type="region of interest" description="Disordered" evidence="1">
    <location>
        <begin position="1"/>
        <end position="161"/>
    </location>
</feature>
<feature type="compositionally biased region" description="Basic and acidic residues" evidence="1">
    <location>
        <begin position="44"/>
        <end position="54"/>
    </location>
</feature>
<keyword evidence="3" id="KW-1185">Reference proteome</keyword>
<organism evidence="2 3">
    <name type="scientific">Cutaneotrichosporon spelunceum</name>
    <dbReference type="NCBI Taxonomy" id="1672016"/>
    <lineage>
        <taxon>Eukaryota</taxon>
        <taxon>Fungi</taxon>
        <taxon>Dikarya</taxon>
        <taxon>Basidiomycota</taxon>
        <taxon>Agaricomycotina</taxon>
        <taxon>Tremellomycetes</taxon>
        <taxon>Trichosporonales</taxon>
        <taxon>Trichosporonaceae</taxon>
        <taxon>Cutaneotrichosporon</taxon>
    </lineage>
</organism>
<dbReference type="AlphaFoldDB" id="A0AAD3TSW0"/>
<evidence type="ECO:0000256" key="1">
    <source>
        <dbReference type="SAM" id="MobiDB-lite"/>
    </source>
</evidence>
<dbReference type="Proteomes" id="UP001222932">
    <property type="component" value="Unassembled WGS sequence"/>
</dbReference>
<accession>A0AAD3TSW0</accession>
<sequence length="545" mass="60497">MSKRARKAKESVAKVAQIKAVGASSTSPPPASLDDLLGSMDEDREIKRRRDTSRLKTLSLIDSAPSSQTNASPKRQPKKRKRPEEEDKEENEKHPSKKHSPSPSKLEEDEDAKRPSKDHSRVRSVTPTTITAPASPLSTPRPRTRRSTSAIYVSDEEDEGDDEELDLGAALNRHNATLLTADLFDNDDLSDPPTPKAQKWKKTVHPGVGPGDTCLVKYRRHWFPAKLLRMDLAESADSRDIYEVQTQDGIMGDYKITAAHKGGPTSVILSDDATEHERFGALPLSEQIGKLHEHLGDLAADRYLPAMWRINAFHQGKVERLRLKEELAFGDLKNMEVEQASSILSEWVRDHEGVGRFKALAPDERSQFASFVLLPEIIIAICIRSLNLDLPSSWVCARGDMPPPEEGTEAEAARLYDLARKKLVELGENDHENEWTKRRHDVKMAVQWAGPAVTGSPEPEKPIRHRAARRLNREEASLQVQERLLESFARKRAKRKTVANAEAAESSSASTEPTLTNGQEVVEGTTSATEAEACNIEGGGRPGED</sequence>
<name>A0AAD3TSW0_9TREE</name>
<feature type="region of interest" description="Disordered" evidence="1">
    <location>
        <begin position="186"/>
        <end position="205"/>
    </location>
</feature>
<proteinExistence type="predicted"/>
<evidence type="ECO:0000313" key="3">
    <source>
        <dbReference type="Proteomes" id="UP001222932"/>
    </source>
</evidence>
<feature type="compositionally biased region" description="Polar residues" evidence="1">
    <location>
        <begin position="511"/>
        <end position="529"/>
    </location>
</feature>
<feature type="region of interest" description="Disordered" evidence="1">
    <location>
        <begin position="492"/>
        <end position="545"/>
    </location>
</feature>
<feature type="compositionally biased region" description="Basic and acidic residues" evidence="1">
    <location>
        <begin position="111"/>
        <end position="121"/>
    </location>
</feature>
<feature type="compositionally biased region" description="Basic and acidic residues" evidence="1">
    <location>
        <begin position="82"/>
        <end position="94"/>
    </location>
</feature>
<feature type="compositionally biased region" description="Low complexity" evidence="1">
    <location>
        <begin position="501"/>
        <end position="510"/>
    </location>
</feature>
<dbReference type="EMBL" id="BTCM01000002">
    <property type="protein sequence ID" value="GMK55825.1"/>
    <property type="molecule type" value="Genomic_DNA"/>
</dbReference>
<evidence type="ECO:0000313" key="2">
    <source>
        <dbReference type="EMBL" id="GMK55825.1"/>
    </source>
</evidence>
<comment type="caution">
    <text evidence="2">The sequence shown here is derived from an EMBL/GenBank/DDBJ whole genome shotgun (WGS) entry which is preliminary data.</text>
</comment>
<reference evidence="2" key="2">
    <citation type="submission" date="2023-06" db="EMBL/GenBank/DDBJ databases">
        <authorList>
            <person name="Kobayashi Y."/>
            <person name="Kayamori A."/>
            <person name="Aoki K."/>
            <person name="Shiwa Y."/>
            <person name="Fujita N."/>
            <person name="Sugita T."/>
            <person name="Iwasaki W."/>
            <person name="Tanaka N."/>
            <person name="Takashima M."/>
        </authorList>
    </citation>
    <scope>NUCLEOTIDE SEQUENCE</scope>
    <source>
        <strain evidence="2">HIS016</strain>
    </source>
</reference>
<feature type="compositionally biased region" description="Low complexity" evidence="1">
    <location>
        <begin position="131"/>
        <end position="141"/>
    </location>
</feature>
<protein>
    <submittedName>
        <fullName evidence="2">Uncharacterized protein</fullName>
    </submittedName>
</protein>
<gene>
    <name evidence="2" type="ORF">CspeluHIS016_0208810</name>
</gene>
<reference evidence="2" key="1">
    <citation type="journal article" date="2023" name="BMC Genomics">
        <title>Chromosome-level genome assemblies of Cutaneotrichosporon spp. (Trichosporonales, Basidiomycota) reveal imbalanced evolution between nucleotide sequences and chromosome synteny.</title>
        <authorList>
            <person name="Kobayashi Y."/>
            <person name="Kayamori A."/>
            <person name="Aoki K."/>
            <person name="Shiwa Y."/>
            <person name="Matsutani M."/>
            <person name="Fujita N."/>
            <person name="Sugita T."/>
            <person name="Iwasaki W."/>
            <person name="Tanaka N."/>
            <person name="Takashima M."/>
        </authorList>
    </citation>
    <scope>NUCLEOTIDE SEQUENCE</scope>
    <source>
        <strain evidence="2">HIS016</strain>
    </source>
</reference>